<gene>
    <name evidence="4" type="ORF">WOLCODRAFT_135730</name>
</gene>
<evidence type="ECO:0000256" key="2">
    <source>
        <dbReference type="SAM" id="Phobius"/>
    </source>
</evidence>
<evidence type="ECO:0000259" key="3">
    <source>
        <dbReference type="PROSITE" id="PS50004"/>
    </source>
</evidence>
<dbReference type="EMBL" id="KB467831">
    <property type="protein sequence ID" value="PCH34472.1"/>
    <property type="molecule type" value="Genomic_DNA"/>
</dbReference>
<feature type="transmembrane region" description="Helical" evidence="2">
    <location>
        <begin position="357"/>
        <end position="379"/>
    </location>
</feature>
<proteinExistence type="predicted"/>
<feature type="domain" description="C2" evidence="3">
    <location>
        <begin position="1"/>
        <end position="112"/>
    </location>
</feature>
<feature type="compositionally biased region" description="Basic and acidic residues" evidence="1">
    <location>
        <begin position="237"/>
        <end position="259"/>
    </location>
</feature>
<dbReference type="AlphaFoldDB" id="A0A2H3IWY0"/>
<keyword evidence="2" id="KW-0812">Transmembrane</keyword>
<feature type="compositionally biased region" description="Polar residues" evidence="1">
    <location>
        <begin position="168"/>
        <end position="184"/>
    </location>
</feature>
<evidence type="ECO:0000313" key="4">
    <source>
        <dbReference type="EMBL" id="PCH34472.1"/>
    </source>
</evidence>
<dbReference type="PROSITE" id="PS50004">
    <property type="entry name" value="C2"/>
    <property type="match status" value="1"/>
</dbReference>
<feature type="transmembrane region" description="Helical" evidence="2">
    <location>
        <begin position="324"/>
        <end position="345"/>
    </location>
</feature>
<keyword evidence="2" id="KW-1133">Transmembrane helix</keyword>
<keyword evidence="5" id="KW-1185">Reference proteome</keyword>
<organism evidence="4 5">
    <name type="scientific">Wolfiporia cocos (strain MD-104)</name>
    <name type="common">Brown rot fungus</name>
    <dbReference type="NCBI Taxonomy" id="742152"/>
    <lineage>
        <taxon>Eukaryota</taxon>
        <taxon>Fungi</taxon>
        <taxon>Dikarya</taxon>
        <taxon>Basidiomycota</taxon>
        <taxon>Agaricomycotina</taxon>
        <taxon>Agaricomycetes</taxon>
        <taxon>Polyporales</taxon>
        <taxon>Phaeolaceae</taxon>
        <taxon>Wolfiporia</taxon>
    </lineage>
</organism>
<feature type="transmembrane region" description="Helical" evidence="2">
    <location>
        <begin position="432"/>
        <end position="455"/>
    </location>
</feature>
<dbReference type="OMA" id="MESEYQP"/>
<feature type="region of interest" description="Disordered" evidence="1">
    <location>
        <begin position="147"/>
        <end position="207"/>
    </location>
</feature>
<feature type="region of interest" description="Disordered" evidence="1">
    <location>
        <begin position="219"/>
        <end position="263"/>
    </location>
</feature>
<dbReference type="STRING" id="742152.A0A2H3IWY0"/>
<protein>
    <recommendedName>
        <fullName evidence="3">C2 domain-containing protein</fullName>
    </recommendedName>
</protein>
<evidence type="ECO:0000256" key="1">
    <source>
        <dbReference type="SAM" id="MobiDB-lite"/>
    </source>
</evidence>
<sequence>MPEALHSFDPWYLTVVRTHGLLFVRPEKSWRPIVSIAVSNSHQLHEVVLGCDGQNPNLRSPFVLREVDPESKLDIKVWHKSHKKSRKKRHLVGSSYIALSEILRNQSSSGGNLDLRLNCPPPQKKSPLIKGKQQHCAILTIRLRQPPSLSPSSTLIDADEEDDCPSDCPSQASRISDTTASATLDGTRDQSSDNETDNVLNQDGQQLRRRKRIKGYCIDSGDELGDSTASDSYPPTPRDEHFPPFRIDDESESGEDKMAEPSSSSLGGWLSAMSLPLHVDQISVHGSLSLAESIVDSFAPYRELQEATLDADYDKVLGRLLTEWYVVGASLLALAGIDAAVFGLAPGSILPIDSVAQHAVALGAIAAGLGLLIVSWFLLIYSGANTEKFKRFAKDVYHSYFFFCLTCRLPTLCMFFSALALMIFLLTVAWSAWPTAVLVFSFVCGIVFTLQYLVFGFHRCMNFCIWAIEVVWRFIARRGSRNVAASVQQQQQVVPPASRMKDEEVQVAVREVQAGCDYATDS</sequence>
<evidence type="ECO:0000313" key="5">
    <source>
        <dbReference type="Proteomes" id="UP000218811"/>
    </source>
</evidence>
<feature type="transmembrane region" description="Helical" evidence="2">
    <location>
        <begin position="400"/>
        <end position="426"/>
    </location>
</feature>
<dbReference type="InterPro" id="IPR000008">
    <property type="entry name" value="C2_dom"/>
</dbReference>
<reference evidence="4 5" key="1">
    <citation type="journal article" date="2012" name="Science">
        <title>The Paleozoic origin of enzymatic lignin decomposition reconstructed from 31 fungal genomes.</title>
        <authorList>
            <person name="Floudas D."/>
            <person name="Binder M."/>
            <person name="Riley R."/>
            <person name="Barry K."/>
            <person name="Blanchette R.A."/>
            <person name="Henrissat B."/>
            <person name="Martinez A.T."/>
            <person name="Otillar R."/>
            <person name="Spatafora J.W."/>
            <person name="Yadav J.S."/>
            <person name="Aerts A."/>
            <person name="Benoit I."/>
            <person name="Boyd A."/>
            <person name="Carlson A."/>
            <person name="Copeland A."/>
            <person name="Coutinho P.M."/>
            <person name="de Vries R.P."/>
            <person name="Ferreira P."/>
            <person name="Findley K."/>
            <person name="Foster B."/>
            <person name="Gaskell J."/>
            <person name="Glotzer D."/>
            <person name="Gorecki P."/>
            <person name="Heitman J."/>
            <person name="Hesse C."/>
            <person name="Hori C."/>
            <person name="Igarashi K."/>
            <person name="Jurgens J.A."/>
            <person name="Kallen N."/>
            <person name="Kersten P."/>
            <person name="Kohler A."/>
            <person name="Kuees U."/>
            <person name="Kumar T.K.A."/>
            <person name="Kuo A."/>
            <person name="LaButti K."/>
            <person name="Larrondo L.F."/>
            <person name="Lindquist E."/>
            <person name="Ling A."/>
            <person name="Lombard V."/>
            <person name="Lucas S."/>
            <person name="Lundell T."/>
            <person name="Martin R."/>
            <person name="McLaughlin D.J."/>
            <person name="Morgenstern I."/>
            <person name="Morin E."/>
            <person name="Murat C."/>
            <person name="Nagy L.G."/>
            <person name="Nolan M."/>
            <person name="Ohm R.A."/>
            <person name="Patyshakuliyeva A."/>
            <person name="Rokas A."/>
            <person name="Ruiz-Duenas F.J."/>
            <person name="Sabat G."/>
            <person name="Salamov A."/>
            <person name="Samejima M."/>
            <person name="Schmutz J."/>
            <person name="Slot J.C."/>
            <person name="St John F."/>
            <person name="Stenlid J."/>
            <person name="Sun H."/>
            <person name="Sun S."/>
            <person name="Syed K."/>
            <person name="Tsang A."/>
            <person name="Wiebenga A."/>
            <person name="Young D."/>
            <person name="Pisabarro A."/>
            <person name="Eastwood D.C."/>
            <person name="Martin F."/>
            <person name="Cullen D."/>
            <person name="Grigoriev I.V."/>
            <person name="Hibbett D.S."/>
        </authorList>
    </citation>
    <scope>NUCLEOTIDE SEQUENCE [LARGE SCALE GENOMIC DNA]</scope>
    <source>
        <strain evidence="4 5">MD-104</strain>
    </source>
</reference>
<keyword evidence="2" id="KW-0472">Membrane</keyword>
<name>A0A2H3IWY0_WOLCO</name>
<dbReference type="Proteomes" id="UP000218811">
    <property type="component" value="Unassembled WGS sequence"/>
</dbReference>
<dbReference type="OrthoDB" id="2642524at2759"/>
<accession>A0A2H3IWY0</accession>